<feature type="signal peptide" evidence="5">
    <location>
        <begin position="1"/>
        <end position="17"/>
    </location>
</feature>
<keyword evidence="3" id="KW-0325">Glycoprotein</keyword>
<evidence type="ECO:0000256" key="3">
    <source>
        <dbReference type="ARBA" id="ARBA00023180"/>
    </source>
</evidence>
<dbReference type="Proteomes" id="UP000030745">
    <property type="component" value="Unassembled WGS sequence"/>
</dbReference>
<sequence>MRLSLAIATVILTHAYAGPGYNPSELVGISDPVLIAKIEGYMPPICSKLYGDAQHWSPWSNCSAECGVGEQVRFLNGVGQKNMVTNGCEIQQDKQMCHGTLCPQDCLYSEFSEWSACDATTGTQVRSRTEVTPALNGGKDCPTLWGPPAEKRDCAVHCDGTWSEWTECSATSATQTRAFAVTQYPLNGGKACPAMDSQDCNPACGSIAWGPFSACDPATGTYVRSRHVPIDANYVRLTVALRQNQCATKDKQACNIDCSLGDWKATGTCDAKTGTQVFAREVLQQQVNCGKPCNDVAHDTLLTKTEPCAVDCQVSAWSDWVCDKSTGMSTRSRSVTQDPLNGGAGCGDLQETRDCRCTDDNCPEPCETGAWDDGECSAQSCMQVSTTTMLYPDRDAGKVCNLYKTSPCTLDAVMGPWSDWGACDDKAHQTRTRDIVSPACNGGKVAGATSQTRSCQAICDEAHNPWNSWGKCDQTTATQVRTRAIVNPPTPDQQPCSTSQTQSCAVNCEMDNWGEWSKCDECTGVQTRTRKVLIPEQNGGNQCPATTDSQTCAVTCLASEWSPWGAPDDTCTCKRTRTEIAPAINGGTCLLEQADATCTQNCQVSDWSVPGECFKSGPNAGQQLSTRSVTKQQCNGGAACPSDLEQYTPCNVDCVLSDWSDWGVCDLKTQQQTRTRTVLQSAYNNGAKCDVTVDFRACGSCADIVSAFTYSNCDATTGTRTGSATYLYTPQNGLTCNLAVIEQCTVHCVVSEWNQGQCAVRGELAGQQKWTRSVVTAALNGGHPCGDLTKYEPCVVDCMPGDTWGAWSDCNARGFSRRTINVDYPAQNGGRNDECLVVEEKTCAVDCVIDLATGDVTQPSLNGGLTCYEVAQELGLPGSYPNESGTSSVSFLTTLASNKSYALAAAATGGVGVMFLVGFFTTRQRNGYRSISRVAL</sequence>
<dbReference type="OMA" id="TRTCKSM"/>
<evidence type="ECO:0000256" key="5">
    <source>
        <dbReference type="SAM" id="SignalP"/>
    </source>
</evidence>
<evidence type="ECO:0000259" key="6">
    <source>
        <dbReference type="Pfam" id="PF19028"/>
    </source>
</evidence>
<dbReference type="AlphaFoldDB" id="A0A067CWV8"/>
<evidence type="ECO:0000256" key="4">
    <source>
        <dbReference type="SAM" id="Phobius"/>
    </source>
</evidence>
<feature type="chain" id="PRO_5001635036" description="Spondin-like TSP1 domain-containing protein" evidence="5">
    <location>
        <begin position="18"/>
        <end position="936"/>
    </location>
</feature>
<dbReference type="InterPro" id="IPR000884">
    <property type="entry name" value="TSP1_rpt"/>
</dbReference>
<dbReference type="SUPFAM" id="SSF82895">
    <property type="entry name" value="TSP-1 type 1 repeat"/>
    <property type="match status" value="6"/>
</dbReference>
<dbReference type="RefSeq" id="XP_012195731.1">
    <property type="nucleotide sequence ID" value="XM_012340341.1"/>
</dbReference>
<dbReference type="InterPro" id="IPR044004">
    <property type="entry name" value="TSP1_spondin_dom"/>
</dbReference>
<keyword evidence="4" id="KW-0472">Membrane</keyword>
<dbReference type="Gene3D" id="2.20.100.10">
    <property type="entry name" value="Thrombospondin type-1 (TSP1) repeat"/>
    <property type="match status" value="7"/>
</dbReference>
<dbReference type="PANTHER" id="PTHR20920:SF5">
    <property type="entry name" value="SMB DOMAIN-CONTAINING PROTEIN"/>
    <property type="match status" value="1"/>
</dbReference>
<keyword evidence="8" id="KW-1185">Reference proteome</keyword>
<proteinExistence type="predicted"/>
<evidence type="ECO:0000256" key="2">
    <source>
        <dbReference type="ARBA" id="ARBA00023157"/>
    </source>
</evidence>
<keyword evidence="2" id="KW-1015">Disulfide bond</keyword>
<dbReference type="GeneID" id="24140732"/>
<organism evidence="7 8">
    <name type="scientific">Saprolegnia parasitica (strain CBS 223.65)</name>
    <dbReference type="NCBI Taxonomy" id="695850"/>
    <lineage>
        <taxon>Eukaryota</taxon>
        <taxon>Sar</taxon>
        <taxon>Stramenopiles</taxon>
        <taxon>Oomycota</taxon>
        <taxon>Saprolegniomycetes</taxon>
        <taxon>Saprolegniales</taxon>
        <taxon>Saprolegniaceae</taxon>
        <taxon>Saprolegnia</taxon>
    </lineage>
</organism>
<name>A0A067CWV8_SAPPC</name>
<dbReference type="STRING" id="695850.A0A067CWV8"/>
<dbReference type="Pfam" id="PF19028">
    <property type="entry name" value="TSP1_spondin"/>
    <property type="match status" value="1"/>
</dbReference>
<evidence type="ECO:0000313" key="7">
    <source>
        <dbReference type="EMBL" id="KDO33710.1"/>
    </source>
</evidence>
<keyword evidence="1 5" id="KW-0732">Signal</keyword>
<dbReference type="PANTHER" id="PTHR20920">
    <property type="entry name" value="RPE-SPONDIN"/>
    <property type="match status" value="1"/>
</dbReference>
<dbReference type="PROSITE" id="PS50092">
    <property type="entry name" value="TSP1"/>
    <property type="match status" value="6"/>
</dbReference>
<dbReference type="KEGG" id="spar:SPRG_19320"/>
<protein>
    <recommendedName>
        <fullName evidence="6">Spondin-like TSP1 domain-containing protein</fullName>
    </recommendedName>
</protein>
<evidence type="ECO:0000256" key="1">
    <source>
        <dbReference type="ARBA" id="ARBA00022729"/>
    </source>
</evidence>
<dbReference type="InterPro" id="IPR036383">
    <property type="entry name" value="TSP1_rpt_sf"/>
</dbReference>
<dbReference type="EMBL" id="KK583192">
    <property type="protein sequence ID" value="KDO33710.1"/>
    <property type="molecule type" value="Genomic_DNA"/>
</dbReference>
<feature type="domain" description="Spondin-like TSP1" evidence="6">
    <location>
        <begin position="508"/>
        <end position="553"/>
    </location>
</feature>
<dbReference type="OrthoDB" id="347314at2759"/>
<reference evidence="7 8" key="1">
    <citation type="journal article" date="2013" name="PLoS Genet.">
        <title>Distinctive expansion of potential virulence genes in the genome of the oomycete fish pathogen Saprolegnia parasitica.</title>
        <authorList>
            <person name="Jiang R.H."/>
            <person name="de Bruijn I."/>
            <person name="Haas B.J."/>
            <person name="Belmonte R."/>
            <person name="Lobach L."/>
            <person name="Christie J."/>
            <person name="van den Ackerveken G."/>
            <person name="Bottin A."/>
            <person name="Bulone V."/>
            <person name="Diaz-Moreno S.M."/>
            <person name="Dumas B."/>
            <person name="Fan L."/>
            <person name="Gaulin E."/>
            <person name="Govers F."/>
            <person name="Grenville-Briggs L.J."/>
            <person name="Horner N.R."/>
            <person name="Levin J.Z."/>
            <person name="Mammella M."/>
            <person name="Meijer H.J."/>
            <person name="Morris P."/>
            <person name="Nusbaum C."/>
            <person name="Oome S."/>
            <person name="Phillips A.J."/>
            <person name="van Rooyen D."/>
            <person name="Rzeszutek E."/>
            <person name="Saraiva M."/>
            <person name="Secombes C.J."/>
            <person name="Seidl M.F."/>
            <person name="Snel B."/>
            <person name="Stassen J.H."/>
            <person name="Sykes S."/>
            <person name="Tripathy S."/>
            <person name="van den Berg H."/>
            <person name="Vega-Arreguin J.C."/>
            <person name="Wawra S."/>
            <person name="Young S.K."/>
            <person name="Zeng Q."/>
            <person name="Dieguez-Uribeondo J."/>
            <person name="Russ C."/>
            <person name="Tyler B.M."/>
            <person name="van West P."/>
        </authorList>
    </citation>
    <scope>NUCLEOTIDE SEQUENCE [LARGE SCALE GENOMIC DNA]</scope>
    <source>
        <strain evidence="7 8">CBS 223.65</strain>
    </source>
</reference>
<keyword evidence="4" id="KW-1133">Transmembrane helix</keyword>
<dbReference type="InterPro" id="IPR039942">
    <property type="entry name" value="SBSPO"/>
</dbReference>
<accession>A0A067CWV8</accession>
<dbReference type="VEuPathDB" id="FungiDB:SPRG_19320"/>
<gene>
    <name evidence="7" type="ORF">SPRG_19320</name>
</gene>
<dbReference type="Pfam" id="PF00090">
    <property type="entry name" value="TSP_1"/>
    <property type="match status" value="3"/>
</dbReference>
<feature type="transmembrane region" description="Helical" evidence="4">
    <location>
        <begin position="901"/>
        <end position="920"/>
    </location>
</feature>
<dbReference type="SMART" id="SM00209">
    <property type="entry name" value="TSP1"/>
    <property type="match status" value="10"/>
</dbReference>
<keyword evidence="4" id="KW-0812">Transmembrane</keyword>
<evidence type="ECO:0000313" key="8">
    <source>
        <dbReference type="Proteomes" id="UP000030745"/>
    </source>
</evidence>